<organism evidence="1 2">
    <name type="scientific">Wuchereria bancrofti</name>
    <dbReference type="NCBI Taxonomy" id="6293"/>
    <lineage>
        <taxon>Eukaryota</taxon>
        <taxon>Metazoa</taxon>
        <taxon>Ecdysozoa</taxon>
        <taxon>Nematoda</taxon>
        <taxon>Chromadorea</taxon>
        <taxon>Rhabditida</taxon>
        <taxon>Spirurina</taxon>
        <taxon>Spiruromorpha</taxon>
        <taxon>Filarioidea</taxon>
        <taxon>Onchocercidae</taxon>
        <taxon>Wuchereria</taxon>
    </lineage>
</organism>
<comment type="caution">
    <text evidence="1">The sequence shown here is derived from an EMBL/GenBank/DDBJ whole genome shotgun (WGS) entry which is preliminary data.</text>
</comment>
<proteinExistence type="predicted"/>
<dbReference type="Proteomes" id="UP000004810">
    <property type="component" value="Unassembled WGS sequence"/>
</dbReference>
<evidence type="ECO:0000313" key="2">
    <source>
        <dbReference type="Proteomes" id="UP000004810"/>
    </source>
</evidence>
<name>J9BK07_WUCBA</name>
<reference evidence="2" key="1">
    <citation type="submission" date="2012-08" db="EMBL/GenBank/DDBJ databases">
        <title>The Genome Sequence of Wuchereria bancrofti.</title>
        <authorList>
            <person name="Nutman T.B."/>
            <person name="Fink D.L."/>
            <person name="Russ C."/>
            <person name="Young S."/>
            <person name="Zeng Q."/>
            <person name="Koehrsen M."/>
            <person name="Alvarado L."/>
            <person name="Berlin A."/>
            <person name="Chapman S.B."/>
            <person name="Chen Z."/>
            <person name="Freedman E."/>
            <person name="Gellesch M."/>
            <person name="Goldberg J."/>
            <person name="Griggs A."/>
            <person name="Gujja S."/>
            <person name="Heilman E.R."/>
            <person name="Heiman D."/>
            <person name="Hepburn T."/>
            <person name="Howarth C."/>
            <person name="Jen D."/>
            <person name="Larson L."/>
            <person name="Lewis B."/>
            <person name="Mehta T."/>
            <person name="Park D."/>
            <person name="Pearson M."/>
            <person name="Roberts A."/>
            <person name="Saif S."/>
            <person name="Shea T."/>
            <person name="Shenoy N."/>
            <person name="Sisk P."/>
            <person name="Stolte C."/>
            <person name="Sykes S."/>
            <person name="Walk T."/>
            <person name="White J."/>
            <person name="Yandava C."/>
            <person name="Haas B."/>
            <person name="Henn M.R."/>
            <person name="Nusbaum C."/>
            <person name="Birren B."/>
        </authorList>
    </citation>
    <scope>NUCLEOTIDE SEQUENCE [LARGE SCALE GENOMIC DNA]</scope>
    <source>
        <strain evidence="2">NA</strain>
    </source>
</reference>
<protein>
    <submittedName>
        <fullName evidence="1">Uncharacterized protein</fullName>
    </submittedName>
</protein>
<gene>
    <name evidence="1" type="ORF">WUBG_01311</name>
</gene>
<evidence type="ECO:0000313" key="1">
    <source>
        <dbReference type="EMBL" id="EJW87780.1"/>
    </source>
</evidence>
<dbReference type="AlphaFoldDB" id="J9BK07"/>
<accession>J9BK07</accession>
<sequence>MRMISVDEWMDGRTCMGGQMYGGIGLPRYHWMEFPSETRGEKLKKKLYQQLCWMELYSTEKETGNGCVSTTGGKRLGKVNDRWVREFSAEFLCWISASQEKSINSGITPTE</sequence>
<dbReference type="EMBL" id="ADBV01000293">
    <property type="protein sequence ID" value="EJW87780.1"/>
    <property type="molecule type" value="Genomic_DNA"/>
</dbReference>